<keyword evidence="3" id="KW-1185">Reference proteome</keyword>
<evidence type="ECO:0000313" key="3">
    <source>
        <dbReference type="Proteomes" id="UP000281771"/>
    </source>
</evidence>
<keyword evidence="1" id="KW-0812">Transmembrane</keyword>
<keyword evidence="1" id="KW-1133">Transmembrane helix</keyword>
<comment type="caution">
    <text evidence="2">The sequence shown here is derived from an EMBL/GenBank/DDBJ whole genome shotgun (WGS) entry which is preliminary data.</text>
</comment>
<proteinExistence type="predicted"/>
<accession>A0A3P1VCP2</accession>
<feature type="transmembrane region" description="Helical" evidence="1">
    <location>
        <begin position="73"/>
        <end position="91"/>
    </location>
</feature>
<keyword evidence="1" id="KW-0472">Membrane</keyword>
<organism evidence="2 3">
    <name type="scientific">Streptococcus minor</name>
    <dbReference type="NCBI Taxonomy" id="229549"/>
    <lineage>
        <taxon>Bacteria</taxon>
        <taxon>Bacillati</taxon>
        <taxon>Bacillota</taxon>
        <taxon>Bacilli</taxon>
        <taxon>Lactobacillales</taxon>
        <taxon>Streptococcaceae</taxon>
        <taxon>Streptococcus</taxon>
    </lineage>
</organism>
<dbReference type="STRING" id="1123309.GCA_000377005_01193"/>
<evidence type="ECO:0000256" key="1">
    <source>
        <dbReference type="SAM" id="Phobius"/>
    </source>
</evidence>
<gene>
    <name evidence="2" type="ORF">EII38_04185</name>
</gene>
<dbReference type="EMBL" id="RQZA01000002">
    <property type="protein sequence ID" value="RRD31959.1"/>
    <property type="molecule type" value="Genomic_DNA"/>
</dbReference>
<dbReference type="Proteomes" id="UP000281771">
    <property type="component" value="Unassembled WGS sequence"/>
</dbReference>
<dbReference type="AlphaFoldDB" id="A0A3P1VCP2"/>
<feature type="transmembrane region" description="Helical" evidence="1">
    <location>
        <begin position="97"/>
        <end position="114"/>
    </location>
</feature>
<evidence type="ECO:0000313" key="2">
    <source>
        <dbReference type="EMBL" id="RRD31959.1"/>
    </source>
</evidence>
<protein>
    <submittedName>
        <fullName evidence="2">Uncharacterized protein</fullName>
    </submittedName>
</protein>
<name>A0A3P1VCP2_9STRE</name>
<sequence length="133" mass="15055">MAVTILRKTGFWGAWGKLSLIVQDEEITTISDGQTVTFDLPTYPTYISIKGDPKSAVLVSDHHQYILCTHPQFIWAQVLAANILILSAFIPSLVIKMSMYLCFISLAIILYFFLPHYSFKPLIGPKIKIKKFC</sequence>
<dbReference type="RefSeq" id="WP_124776286.1">
    <property type="nucleotide sequence ID" value="NZ_RQZA01000002.1"/>
</dbReference>
<reference evidence="2 3" key="1">
    <citation type="submission" date="2018-11" db="EMBL/GenBank/DDBJ databases">
        <title>Genomes From Bacteria Associated with the Canine Oral Cavity: a Test Case for Automated Genome-Based Taxonomic Assignment.</title>
        <authorList>
            <person name="Coil D.A."/>
            <person name="Jospin G."/>
            <person name="Darling A.E."/>
            <person name="Wallis C."/>
            <person name="Davis I.J."/>
            <person name="Harris S."/>
            <person name="Eisen J.A."/>
            <person name="Holcombe L.J."/>
            <person name="O'Flynn C."/>
        </authorList>
    </citation>
    <scope>NUCLEOTIDE SEQUENCE [LARGE SCALE GENOMIC DNA]</scope>
    <source>
        <strain evidence="2 3">OH4621_COT-116</strain>
    </source>
</reference>